<evidence type="ECO:0000313" key="1">
    <source>
        <dbReference type="EMBL" id="SEM37363.1"/>
    </source>
</evidence>
<organism evidence="1 2">
    <name type="scientific">Syntrophus gentianae</name>
    <dbReference type="NCBI Taxonomy" id="43775"/>
    <lineage>
        <taxon>Bacteria</taxon>
        <taxon>Pseudomonadati</taxon>
        <taxon>Thermodesulfobacteriota</taxon>
        <taxon>Syntrophia</taxon>
        <taxon>Syntrophales</taxon>
        <taxon>Syntrophaceae</taxon>
        <taxon>Syntrophus</taxon>
    </lineage>
</organism>
<dbReference type="Proteomes" id="UP000198744">
    <property type="component" value="Unassembled WGS sequence"/>
</dbReference>
<dbReference type="AlphaFoldDB" id="A0A1H7XUP5"/>
<name>A0A1H7XUP5_9BACT</name>
<dbReference type="STRING" id="43775.SAMN04489760_11241"/>
<sequence>MNGFLIQGFMIFDVGGMSSVIGSEWLENGIRDIPG</sequence>
<accession>A0A1H7XUP5</accession>
<gene>
    <name evidence="1" type="ORF">SAMN04489760_11241</name>
</gene>
<evidence type="ECO:0000313" key="2">
    <source>
        <dbReference type="Proteomes" id="UP000198744"/>
    </source>
</evidence>
<reference evidence="1 2" key="1">
    <citation type="submission" date="2016-10" db="EMBL/GenBank/DDBJ databases">
        <authorList>
            <person name="de Groot N.N."/>
        </authorList>
    </citation>
    <scope>NUCLEOTIDE SEQUENCE [LARGE SCALE GENOMIC DNA]</scope>
    <source>
        <strain evidence="1 2">DSM 8423</strain>
    </source>
</reference>
<keyword evidence="2" id="KW-1185">Reference proteome</keyword>
<dbReference type="EMBL" id="FOBS01000012">
    <property type="protein sequence ID" value="SEM37363.1"/>
    <property type="molecule type" value="Genomic_DNA"/>
</dbReference>
<protein>
    <submittedName>
        <fullName evidence="1">Uncharacterized protein</fullName>
    </submittedName>
</protein>
<proteinExistence type="predicted"/>